<comment type="caution">
    <text evidence="1">The sequence shown here is derived from an EMBL/GenBank/DDBJ whole genome shotgun (WGS) entry which is preliminary data.</text>
</comment>
<keyword evidence="2" id="KW-1185">Reference proteome</keyword>
<proteinExistence type="predicted"/>
<sequence>MENCSELLDCSRELCPKERMPMRSSPYLSRDITRWLRSKVCFRALPHHRHRQLFAYSLNVDGVYDQPNCGTWMLAVEGGP</sequence>
<evidence type="ECO:0000313" key="1">
    <source>
        <dbReference type="EMBL" id="KAK7361072.1"/>
    </source>
</evidence>
<gene>
    <name evidence="1" type="ORF">VNO77_03103</name>
</gene>
<name>A0AAN9MZB1_CANGL</name>
<dbReference type="EMBL" id="JAYMYQ010000001">
    <property type="protein sequence ID" value="KAK7361072.1"/>
    <property type="molecule type" value="Genomic_DNA"/>
</dbReference>
<reference evidence="1 2" key="1">
    <citation type="submission" date="2024-01" db="EMBL/GenBank/DDBJ databases">
        <title>The genomes of 5 underutilized Papilionoideae crops provide insights into root nodulation and disease resistanc.</title>
        <authorList>
            <person name="Jiang F."/>
        </authorList>
    </citation>
    <scope>NUCLEOTIDE SEQUENCE [LARGE SCALE GENOMIC DNA]</scope>
    <source>
        <strain evidence="1">LVBAO_FW01</strain>
        <tissue evidence="1">Leaves</tissue>
    </source>
</reference>
<accession>A0AAN9MZB1</accession>
<organism evidence="1 2">
    <name type="scientific">Canavalia gladiata</name>
    <name type="common">Sword bean</name>
    <name type="synonym">Dolichos gladiatus</name>
    <dbReference type="NCBI Taxonomy" id="3824"/>
    <lineage>
        <taxon>Eukaryota</taxon>
        <taxon>Viridiplantae</taxon>
        <taxon>Streptophyta</taxon>
        <taxon>Embryophyta</taxon>
        <taxon>Tracheophyta</taxon>
        <taxon>Spermatophyta</taxon>
        <taxon>Magnoliopsida</taxon>
        <taxon>eudicotyledons</taxon>
        <taxon>Gunneridae</taxon>
        <taxon>Pentapetalae</taxon>
        <taxon>rosids</taxon>
        <taxon>fabids</taxon>
        <taxon>Fabales</taxon>
        <taxon>Fabaceae</taxon>
        <taxon>Papilionoideae</taxon>
        <taxon>50 kb inversion clade</taxon>
        <taxon>NPAAA clade</taxon>
        <taxon>indigoferoid/millettioid clade</taxon>
        <taxon>Phaseoleae</taxon>
        <taxon>Canavalia</taxon>
    </lineage>
</organism>
<evidence type="ECO:0000313" key="2">
    <source>
        <dbReference type="Proteomes" id="UP001367508"/>
    </source>
</evidence>
<protein>
    <submittedName>
        <fullName evidence="1">Uncharacterized protein</fullName>
    </submittedName>
</protein>
<dbReference type="Proteomes" id="UP001367508">
    <property type="component" value="Unassembled WGS sequence"/>
</dbReference>
<dbReference type="AlphaFoldDB" id="A0AAN9MZB1"/>